<dbReference type="EMBL" id="FRAB01000002">
    <property type="protein sequence ID" value="SHJ47411.1"/>
    <property type="molecule type" value="Genomic_DNA"/>
</dbReference>
<keyword evidence="4" id="KW-0347">Helicase</keyword>
<reference evidence="4 5" key="1">
    <citation type="submission" date="2016-11" db="EMBL/GenBank/DDBJ databases">
        <authorList>
            <person name="Jaros S."/>
            <person name="Januszkiewicz K."/>
            <person name="Wedrychowicz H."/>
        </authorList>
    </citation>
    <scope>NUCLEOTIDE SEQUENCE [LARGE SCALE GENOMIC DNA]</scope>
    <source>
        <strain evidence="4 5">LMG 20594</strain>
    </source>
</reference>
<sequence>MALKTGFGAEGFDLWHDWSQQAKGFNDGDARDVWKSVKGGKTTLASLFFEAKKYGFDPRAHKAKPVTAAERRRQQAERAHREAEERADEAARHAKAADLAARIWSNAGAAPADHPYLVRKRIGVGELRLYRGDLRIGKSLCDGALIVPARNEAGELSTLEFILPNGQKRYLPDGRKAGCYGWVDASTHSTILTGEGYATCATLAAATGFPVAVAFDAGNLPAVAAALRARFPEARIAVCADDDRATLNNPGMTRAQAAADAVGGVVIAPEFGDGRRADETDFNDMAARLGEEAVGACVRAGLSPVRPEPAARADTVTVCDSEGEPRFEVKDSGVWFHGTDNRGQKLRPHWICARLDVTAETRDENNNEWGYLLEFDDRDGKRKRWAVPARLFAGDGTELRSTLLSMGLKIGFTQVARSQIANYIQTARTSARARCAGRVGWHGGAFVLPDRTIGDGTEMTIFQAEAAIESQFKQAGQLADWQRELAAFCVGNSRLAFCVSTAFAGTLLRFSGQQSGGFHLMGDSTLGKTTALRVAASVFGGRDYVRSWRATDNALELTAAQHCDTLLILDEIGQVDPKVVGDVVYMLANEAGKGRATRTAAAKPVLTWRLLFLSSGEKSLASLMTEANKAAMAGQDVRLATIPGDAGRGYGMFETLHDFASPKALADHLAAASGRFHGVAGIAFLEWAAQRHERLVDALRTRMLPLVREWVPNDAHSQVSRVAARFALVGVAGELASEAGITGWPEGTATAAAQASFRAWLTVRGGTGNAEHAAMLRQVRSFFEAHGDARFVWWHRALDDRKPNTMHRAGFKRLLADGEHPISSNKDFYGAFGDAMGDESAAGCEIEYYVLSEVFRSEVCKGFDHKAVARLLVEVGALVPEGETRPDRKERLPGMSAQRCYRFSPKLFDMEVN</sequence>
<protein>
    <submittedName>
        <fullName evidence="4">Putative DNA primase/helicase</fullName>
    </submittedName>
</protein>
<feature type="domain" description="Primase C-terminal 2" evidence="3">
    <location>
        <begin position="1"/>
        <end position="51"/>
    </location>
</feature>
<dbReference type="Pfam" id="PF06048">
    <property type="entry name" value="DUF927"/>
    <property type="match status" value="1"/>
</dbReference>
<proteinExistence type="predicted"/>
<accession>A0A1M6JL00</accession>
<dbReference type="InterPro" id="IPR014819">
    <property type="entry name" value="PriCT_2"/>
</dbReference>
<feature type="region of interest" description="Disordered" evidence="1">
    <location>
        <begin position="60"/>
        <end position="91"/>
    </location>
</feature>
<evidence type="ECO:0000313" key="5">
    <source>
        <dbReference type="Proteomes" id="UP000184395"/>
    </source>
</evidence>
<dbReference type="GO" id="GO:0004386">
    <property type="term" value="F:helicase activity"/>
    <property type="evidence" value="ECO:0007669"/>
    <property type="project" value="UniProtKB-KW"/>
</dbReference>
<keyword evidence="4" id="KW-0067">ATP-binding</keyword>
<dbReference type="Pfam" id="PF08707">
    <property type="entry name" value="PriCT_2"/>
    <property type="match status" value="1"/>
</dbReference>
<evidence type="ECO:0000259" key="2">
    <source>
        <dbReference type="Pfam" id="PF06048"/>
    </source>
</evidence>
<evidence type="ECO:0000259" key="3">
    <source>
        <dbReference type="Pfam" id="PF08707"/>
    </source>
</evidence>
<dbReference type="STRING" id="169427.SAMN05192548_1002183"/>
<organism evidence="4 5">
    <name type="scientific">Paraburkholderia terricola</name>
    <dbReference type="NCBI Taxonomy" id="169427"/>
    <lineage>
        <taxon>Bacteria</taxon>
        <taxon>Pseudomonadati</taxon>
        <taxon>Pseudomonadota</taxon>
        <taxon>Betaproteobacteria</taxon>
        <taxon>Burkholderiales</taxon>
        <taxon>Burkholderiaceae</taxon>
        <taxon>Paraburkholderia</taxon>
    </lineage>
</organism>
<dbReference type="InterPro" id="IPR009270">
    <property type="entry name" value="DUF927"/>
</dbReference>
<dbReference type="GO" id="GO:0016817">
    <property type="term" value="F:hydrolase activity, acting on acid anhydrides"/>
    <property type="evidence" value="ECO:0007669"/>
    <property type="project" value="InterPro"/>
</dbReference>
<keyword evidence="4" id="KW-0378">Hydrolase</keyword>
<evidence type="ECO:0000313" key="4">
    <source>
        <dbReference type="EMBL" id="SHJ47411.1"/>
    </source>
</evidence>
<name>A0A1M6JL00_9BURK</name>
<evidence type="ECO:0000256" key="1">
    <source>
        <dbReference type="SAM" id="MobiDB-lite"/>
    </source>
</evidence>
<keyword evidence="4" id="KW-0547">Nucleotide-binding</keyword>
<feature type="domain" description="DUF927" evidence="2">
    <location>
        <begin position="327"/>
        <end position="604"/>
    </location>
</feature>
<gene>
    <name evidence="4" type="ORF">SAMN05192548_1002183</name>
</gene>
<feature type="compositionally biased region" description="Basic and acidic residues" evidence="1">
    <location>
        <begin position="69"/>
        <end position="91"/>
    </location>
</feature>
<dbReference type="Proteomes" id="UP000184395">
    <property type="component" value="Unassembled WGS sequence"/>
</dbReference>
<dbReference type="AlphaFoldDB" id="A0A1M6JL00"/>